<keyword evidence="1" id="KW-0812">Transmembrane</keyword>
<proteinExistence type="predicted"/>
<gene>
    <name evidence="2" type="ORF">G7071_01390</name>
</gene>
<dbReference type="KEGG" id="npi:G7071_01390"/>
<protein>
    <submittedName>
        <fullName evidence="2">Uncharacterized protein</fullName>
    </submittedName>
</protein>
<feature type="transmembrane region" description="Helical" evidence="1">
    <location>
        <begin position="83"/>
        <end position="102"/>
    </location>
</feature>
<evidence type="ECO:0000313" key="2">
    <source>
        <dbReference type="EMBL" id="QIK74290.1"/>
    </source>
</evidence>
<keyword evidence="1" id="KW-1133">Transmembrane helix</keyword>
<organism evidence="2 3">
    <name type="scientific">Nocardioides piscis</name>
    <dbReference type="NCBI Taxonomy" id="2714938"/>
    <lineage>
        <taxon>Bacteria</taxon>
        <taxon>Bacillati</taxon>
        <taxon>Actinomycetota</taxon>
        <taxon>Actinomycetes</taxon>
        <taxon>Propionibacteriales</taxon>
        <taxon>Nocardioidaceae</taxon>
        <taxon>Nocardioides</taxon>
    </lineage>
</organism>
<dbReference type="Proteomes" id="UP000502035">
    <property type="component" value="Chromosome"/>
</dbReference>
<dbReference type="EMBL" id="CP049866">
    <property type="protein sequence ID" value="QIK74290.1"/>
    <property type="molecule type" value="Genomic_DNA"/>
</dbReference>
<keyword evidence="1" id="KW-0472">Membrane</keyword>
<dbReference type="RefSeq" id="WP_166313984.1">
    <property type="nucleotide sequence ID" value="NZ_CP049866.1"/>
</dbReference>
<evidence type="ECO:0000313" key="3">
    <source>
        <dbReference type="Proteomes" id="UP000502035"/>
    </source>
</evidence>
<name>A0A6G7YBZ9_9ACTN</name>
<sequence length="103" mass="10560">MTTQVRGHRTTTGSARAGSVTLALGVLFAAAVAFTYVLSLSDVVDPPTWLRAIGLVWLPVGLFGVPVGYAVAREGEGRDRGRVGVLVAVVGLLAFVGLVVAIG</sequence>
<evidence type="ECO:0000256" key="1">
    <source>
        <dbReference type="SAM" id="Phobius"/>
    </source>
</evidence>
<dbReference type="AlphaFoldDB" id="A0A6G7YBZ9"/>
<keyword evidence="3" id="KW-1185">Reference proteome</keyword>
<feature type="transmembrane region" description="Helical" evidence="1">
    <location>
        <begin position="50"/>
        <end position="71"/>
    </location>
</feature>
<accession>A0A6G7YBZ9</accession>
<reference evidence="2 3" key="1">
    <citation type="submission" date="2020-03" db="EMBL/GenBank/DDBJ databases">
        <title>Nocardioides sp. nov., isolated from fish.</title>
        <authorList>
            <person name="Hyun D.-W."/>
            <person name="Bae J.-W."/>
        </authorList>
    </citation>
    <scope>NUCLEOTIDE SEQUENCE [LARGE SCALE GENOMIC DNA]</scope>
    <source>
        <strain evidence="2 3">HDW12A</strain>
    </source>
</reference>
<feature type="transmembrane region" description="Helical" evidence="1">
    <location>
        <begin position="20"/>
        <end position="38"/>
    </location>
</feature>